<protein>
    <recommendedName>
        <fullName evidence="5">CU044_5270 family protein</fullName>
    </recommendedName>
</protein>
<evidence type="ECO:0000256" key="2">
    <source>
        <dbReference type="SAM" id="Phobius"/>
    </source>
</evidence>
<dbReference type="EMBL" id="LRQV01000004">
    <property type="protein sequence ID" value="KXK63553.1"/>
    <property type="molecule type" value="Genomic_DNA"/>
</dbReference>
<name>A0A136PYV8_9ACTN</name>
<keyword evidence="2" id="KW-0472">Membrane</keyword>
<evidence type="ECO:0000256" key="1">
    <source>
        <dbReference type="SAM" id="MobiDB-lite"/>
    </source>
</evidence>
<evidence type="ECO:0008006" key="5">
    <source>
        <dbReference type="Google" id="ProtNLM"/>
    </source>
</evidence>
<comment type="caution">
    <text evidence="3">The sequence shown here is derived from an EMBL/GenBank/DDBJ whole genome shotgun (WGS) entry which is preliminary data.</text>
</comment>
<accession>A0A136PYV8</accession>
<feature type="transmembrane region" description="Helical" evidence="2">
    <location>
        <begin position="47"/>
        <end position="67"/>
    </location>
</feature>
<dbReference type="AlphaFoldDB" id="A0A136PYV8"/>
<keyword evidence="2" id="KW-1133">Transmembrane helix</keyword>
<sequence>MRDMLATADPARGVEVGPGDVAALLERAGTDVTSYAPVAPARSRSSLLVPVGAFALVLVATAAVAALRPSAAGPTLGTPAGPPEPTAVPAPCLATVADRLRAAPYDEQAGRYEYLRVAAPSGSMVEMPGHAGRFASVRYPGETERWLAADGSGRLRVIRGEPEYQDAESAAFFAAHPELESRPGTETTELGPGDMELTALPAADPEALARALYQPRENGPSQVLVNVADLNRQWILDAAHRVAVLRLLAATDGVACRGEQTDPTGRTGVVVSADRGRGPRPSPGDHGREYLLVEPETGELLAAGSRADQTGAVDWSTRYLDRARTDVLG</sequence>
<evidence type="ECO:0000313" key="4">
    <source>
        <dbReference type="Proteomes" id="UP000070620"/>
    </source>
</evidence>
<dbReference type="Proteomes" id="UP000070620">
    <property type="component" value="Unassembled WGS sequence"/>
</dbReference>
<keyword evidence="4" id="KW-1185">Reference proteome</keyword>
<gene>
    <name evidence="3" type="ORF">AWW66_02010</name>
</gene>
<proteinExistence type="predicted"/>
<reference evidence="3 4" key="1">
    <citation type="submission" date="2016-01" db="EMBL/GenBank/DDBJ databases">
        <title>Whole genome sequence and analysis of Micromonospora rosaria DSM 803, which can produce antibacterial substance rosamicin.</title>
        <authorList>
            <person name="Yang H."/>
            <person name="He X."/>
            <person name="Zhu D."/>
        </authorList>
    </citation>
    <scope>NUCLEOTIDE SEQUENCE [LARGE SCALE GENOMIC DNA]</scope>
    <source>
        <strain evidence="3 4">DSM 803</strain>
    </source>
</reference>
<evidence type="ECO:0000313" key="3">
    <source>
        <dbReference type="EMBL" id="KXK63553.1"/>
    </source>
</evidence>
<organism evidence="3 4">
    <name type="scientific">Micromonospora rosaria</name>
    <dbReference type="NCBI Taxonomy" id="47874"/>
    <lineage>
        <taxon>Bacteria</taxon>
        <taxon>Bacillati</taxon>
        <taxon>Actinomycetota</taxon>
        <taxon>Actinomycetes</taxon>
        <taxon>Micromonosporales</taxon>
        <taxon>Micromonosporaceae</taxon>
        <taxon>Micromonospora</taxon>
    </lineage>
</organism>
<feature type="region of interest" description="Disordered" evidence="1">
    <location>
        <begin position="259"/>
        <end position="288"/>
    </location>
</feature>
<keyword evidence="2" id="KW-0812">Transmembrane</keyword>